<keyword evidence="10" id="KW-0966">Cell projection</keyword>
<feature type="compositionally biased region" description="Pro residues" evidence="7">
    <location>
        <begin position="283"/>
        <end position="294"/>
    </location>
</feature>
<evidence type="ECO:0000256" key="1">
    <source>
        <dbReference type="ARBA" id="ARBA00004413"/>
    </source>
</evidence>
<feature type="domain" description="CheC-like protein" evidence="9">
    <location>
        <begin position="49"/>
        <end position="84"/>
    </location>
</feature>
<keyword evidence="11" id="KW-1185">Reference proteome</keyword>
<comment type="subcellular location">
    <subcellularLocation>
        <location evidence="1">Cell membrane</location>
        <topology evidence="1">Peripheral membrane protein</topology>
        <orientation evidence="1">Cytoplasmic side</orientation>
    </subcellularLocation>
</comment>
<dbReference type="InterPro" id="IPR001172">
    <property type="entry name" value="FliN_T3SS_HrcQb"/>
</dbReference>
<reference evidence="10 11" key="1">
    <citation type="submission" date="2021-01" db="EMBL/GenBank/DDBJ databases">
        <title>Genomic Encyclopedia of Type Strains, Phase IV (KMG-IV): sequencing the most valuable type-strain genomes for metagenomic binning, comparative biology and taxonomic classification.</title>
        <authorList>
            <person name="Goeker M."/>
        </authorList>
    </citation>
    <scope>NUCLEOTIDE SEQUENCE [LARGE SCALE GENOMIC DNA]</scope>
    <source>
        <strain evidence="10 11">DSM 25540</strain>
    </source>
</reference>
<dbReference type="InterPro" id="IPR001543">
    <property type="entry name" value="FliN-like_C"/>
</dbReference>
<proteinExistence type="inferred from homology"/>
<keyword evidence="5" id="KW-0283">Flagellar rotation</keyword>
<feature type="region of interest" description="Disordered" evidence="7">
    <location>
        <begin position="1"/>
        <end position="39"/>
    </location>
</feature>
<protein>
    <submittedName>
        <fullName evidence="10">Flagellar motor switch protein FliN/FliY</fullName>
    </submittedName>
</protein>
<evidence type="ECO:0000256" key="3">
    <source>
        <dbReference type="ARBA" id="ARBA00022475"/>
    </source>
</evidence>
<feature type="compositionally biased region" description="Basic and acidic residues" evidence="7">
    <location>
        <begin position="295"/>
        <end position="305"/>
    </location>
</feature>
<sequence length="414" mass="45536">MNDEPLSQEEINQLLAGLEEEKDASSSDDVYPPAPSKASTNVTQFLTEIEKDAIGEIGNISFGTASTTLSQLLNQKVSITTPVVDAVKAELLHEEFPNPHVSIHVEYKQGFKGANVLVIKQQDAQIIADLMLGGDGTKPPEQLEEIHISAVQEAMNQMMGSSSTSLSTIFNTRVDISPPGINMLDLEKGSGLEYLPQEGTIIKVSFRLKIGELIDSIIMQLITVEFAKELVEKLMNPALEMASTMDTAPPVQEEAAPVMFHTNDVEPTEQHTLDTPVERHVPEPTPTPEPVPLPEPRHEPRPEPKAVQKTIQPAEFANFEGGSEQSEQSRNLDILMDIPLDVTVQLGKTRRSIRDILNFTQGSIIELDKLAGEPVDILVNQRLVAKGEVVVIDENFGVRVTDIVSRSKRIEHLK</sequence>
<evidence type="ECO:0000256" key="2">
    <source>
        <dbReference type="ARBA" id="ARBA00009226"/>
    </source>
</evidence>
<keyword evidence="6" id="KW-0472">Membrane</keyword>
<comment type="similarity">
    <text evidence="2">Belongs to the FliN/MopA/SpaO family.</text>
</comment>
<dbReference type="SUPFAM" id="SSF103039">
    <property type="entry name" value="CheC-like"/>
    <property type="match status" value="1"/>
</dbReference>
<dbReference type="PANTHER" id="PTHR43484:SF1">
    <property type="entry name" value="FLAGELLAR MOTOR SWITCH PROTEIN FLIN"/>
    <property type="match status" value="1"/>
</dbReference>
<keyword evidence="4" id="KW-0145">Chemotaxis</keyword>
<evidence type="ECO:0000256" key="7">
    <source>
        <dbReference type="SAM" id="MobiDB-lite"/>
    </source>
</evidence>
<dbReference type="Gene3D" id="3.40.1550.10">
    <property type="entry name" value="CheC-like"/>
    <property type="match status" value="1"/>
</dbReference>
<evidence type="ECO:0000259" key="9">
    <source>
        <dbReference type="Pfam" id="PF04509"/>
    </source>
</evidence>
<dbReference type="PANTHER" id="PTHR43484">
    <property type="match status" value="1"/>
</dbReference>
<keyword evidence="3" id="KW-1003">Cell membrane</keyword>
<dbReference type="Pfam" id="PF04509">
    <property type="entry name" value="CheC"/>
    <property type="match status" value="2"/>
</dbReference>
<feature type="compositionally biased region" description="Basic and acidic residues" evidence="7">
    <location>
        <begin position="268"/>
        <end position="282"/>
    </location>
</feature>
<dbReference type="InterPro" id="IPR051469">
    <property type="entry name" value="FliN/MopA/SpaO"/>
</dbReference>
<evidence type="ECO:0000259" key="8">
    <source>
        <dbReference type="Pfam" id="PF01052"/>
    </source>
</evidence>
<organism evidence="10 11">
    <name type="scientific">Geomicrobium sediminis</name>
    <dbReference type="NCBI Taxonomy" id="1347788"/>
    <lineage>
        <taxon>Bacteria</taxon>
        <taxon>Bacillati</taxon>
        <taxon>Bacillota</taxon>
        <taxon>Bacilli</taxon>
        <taxon>Bacillales</taxon>
        <taxon>Geomicrobium</taxon>
    </lineage>
</organism>
<dbReference type="NCBIfam" id="TIGR02480">
    <property type="entry name" value="fliN"/>
    <property type="match status" value="1"/>
</dbReference>
<keyword evidence="10" id="KW-0969">Cilium</keyword>
<dbReference type="CDD" id="cd17907">
    <property type="entry name" value="FliY_FliN-Y"/>
    <property type="match status" value="1"/>
</dbReference>
<dbReference type="SUPFAM" id="SSF101801">
    <property type="entry name" value="Surface presentation of antigens (SPOA)"/>
    <property type="match status" value="1"/>
</dbReference>
<evidence type="ECO:0000313" key="10">
    <source>
        <dbReference type="EMBL" id="MBM7632602.1"/>
    </source>
</evidence>
<name>A0ABS2PB24_9BACL</name>
<dbReference type="EMBL" id="JAFBEC010000004">
    <property type="protein sequence ID" value="MBM7632602.1"/>
    <property type="molecule type" value="Genomic_DNA"/>
</dbReference>
<evidence type="ECO:0000313" key="11">
    <source>
        <dbReference type="Proteomes" id="UP000741863"/>
    </source>
</evidence>
<dbReference type="InterPro" id="IPR012826">
    <property type="entry name" value="FliN"/>
</dbReference>
<dbReference type="RefSeq" id="WP_204696917.1">
    <property type="nucleotide sequence ID" value="NZ_JAFBEC010000004.1"/>
</dbReference>
<evidence type="ECO:0000256" key="6">
    <source>
        <dbReference type="ARBA" id="ARBA00023136"/>
    </source>
</evidence>
<dbReference type="Pfam" id="PF01052">
    <property type="entry name" value="FliMN_C"/>
    <property type="match status" value="1"/>
</dbReference>
<dbReference type="InterPro" id="IPR007597">
    <property type="entry name" value="CheC"/>
</dbReference>
<keyword evidence="10" id="KW-0282">Flagellum</keyword>
<comment type="caution">
    <text evidence="10">The sequence shown here is derived from an EMBL/GenBank/DDBJ whole genome shotgun (WGS) entry which is preliminary data.</text>
</comment>
<dbReference type="NCBIfam" id="NF005995">
    <property type="entry name" value="PRK08119.1"/>
    <property type="match status" value="1"/>
</dbReference>
<evidence type="ECO:0000256" key="4">
    <source>
        <dbReference type="ARBA" id="ARBA00022500"/>
    </source>
</evidence>
<dbReference type="InterPro" id="IPR028976">
    <property type="entry name" value="CheC-like_sf"/>
</dbReference>
<dbReference type="PRINTS" id="PR00956">
    <property type="entry name" value="FLGMOTORFLIN"/>
</dbReference>
<feature type="domain" description="Flagellar motor switch protein FliN-like C-terminal" evidence="8">
    <location>
        <begin position="335"/>
        <end position="404"/>
    </location>
</feature>
<dbReference type="InterPro" id="IPR036429">
    <property type="entry name" value="SpoA-like_sf"/>
</dbReference>
<dbReference type="Gene3D" id="2.30.330.10">
    <property type="entry name" value="SpoA-like"/>
    <property type="match status" value="1"/>
</dbReference>
<feature type="region of interest" description="Disordered" evidence="7">
    <location>
        <begin position="267"/>
        <end position="305"/>
    </location>
</feature>
<feature type="domain" description="CheC-like protein" evidence="9">
    <location>
        <begin position="146"/>
        <end position="182"/>
    </location>
</feature>
<dbReference type="Proteomes" id="UP000741863">
    <property type="component" value="Unassembled WGS sequence"/>
</dbReference>
<evidence type="ECO:0000256" key="5">
    <source>
        <dbReference type="ARBA" id="ARBA00022779"/>
    </source>
</evidence>
<gene>
    <name evidence="10" type="ORF">JOD17_001696</name>
</gene>
<accession>A0ABS2PB24</accession>